<dbReference type="PANTHER" id="PTHR43467:SF1">
    <property type="entry name" value="PRECORRIN-6A SYNTHASE [DEACETYLATING]"/>
    <property type="match status" value="1"/>
</dbReference>
<evidence type="ECO:0000313" key="8">
    <source>
        <dbReference type="EMBL" id="MFB9315243.1"/>
    </source>
</evidence>
<dbReference type="NCBIfam" id="TIGR02434">
    <property type="entry name" value="CobF"/>
    <property type="match status" value="1"/>
</dbReference>
<organism evidence="8 9">
    <name type="scientific">Nocardioides plantarum</name>
    <dbReference type="NCBI Taxonomy" id="29299"/>
    <lineage>
        <taxon>Bacteria</taxon>
        <taxon>Bacillati</taxon>
        <taxon>Actinomycetota</taxon>
        <taxon>Actinomycetes</taxon>
        <taxon>Propionibacteriales</taxon>
        <taxon>Nocardioidaceae</taxon>
        <taxon>Nocardioides</taxon>
    </lineage>
</organism>
<dbReference type="InterPro" id="IPR014776">
    <property type="entry name" value="4pyrrole_Mease_sub2"/>
</dbReference>
<dbReference type="Gene3D" id="3.40.1010.10">
    <property type="entry name" value="Cobalt-precorrin-4 Transmethylase, Domain 1"/>
    <property type="match status" value="1"/>
</dbReference>
<dbReference type="InterPro" id="IPR012797">
    <property type="entry name" value="CobF"/>
</dbReference>
<keyword evidence="2" id="KW-0169">Cobalamin biosynthesis</keyword>
<evidence type="ECO:0000256" key="6">
    <source>
        <dbReference type="SAM" id="MobiDB-lite"/>
    </source>
</evidence>
<reference evidence="8 9" key="1">
    <citation type="submission" date="2024-09" db="EMBL/GenBank/DDBJ databases">
        <authorList>
            <person name="Sun Q."/>
            <person name="Mori K."/>
        </authorList>
    </citation>
    <scope>NUCLEOTIDE SEQUENCE [LARGE SCALE GENOMIC DNA]</scope>
    <source>
        <strain evidence="8 9">JCM 9626</strain>
    </source>
</reference>
<feature type="domain" description="Tetrapyrrole methylase" evidence="7">
    <location>
        <begin position="33"/>
        <end position="255"/>
    </location>
</feature>
<keyword evidence="5" id="KW-0949">S-adenosyl-L-methionine</keyword>
<protein>
    <submittedName>
        <fullName evidence="8">Precorrin-6A synthase (Deacetylating)</fullName>
        <ecNumber evidence="8">2.1.1.152</ecNumber>
    </submittedName>
</protein>
<dbReference type="PIRSF" id="PIRSF036525">
    <property type="entry name" value="CobF"/>
    <property type="match status" value="1"/>
</dbReference>
<evidence type="ECO:0000256" key="3">
    <source>
        <dbReference type="ARBA" id="ARBA00022603"/>
    </source>
</evidence>
<dbReference type="SUPFAM" id="SSF53790">
    <property type="entry name" value="Tetrapyrrole methylase"/>
    <property type="match status" value="1"/>
</dbReference>
<dbReference type="Proteomes" id="UP001589750">
    <property type="component" value="Unassembled WGS sequence"/>
</dbReference>
<dbReference type="EMBL" id="JBHMDG010000030">
    <property type="protein sequence ID" value="MFB9315243.1"/>
    <property type="molecule type" value="Genomic_DNA"/>
</dbReference>
<evidence type="ECO:0000256" key="2">
    <source>
        <dbReference type="ARBA" id="ARBA00022573"/>
    </source>
</evidence>
<keyword evidence="3 8" id="KW-0489">Methyltransferase</keyword>
<keyword evidence="4 8" id="KW-0808">Transferase</keyword>
<proteinExistence type="predicted"/>
<dbReference type="GO" id="GO:0032259">
    <property type="term" value="P:methylation"/>
    <property type="evidence" value="ECO:0007669"/>
    <property type="project" value="UniProtKB-KW"/>
</dbReference>
<dbReference type="InterPro" id="IPR035996">
    <property type="entry name" value="4pyrrol_Methylase_sf"/>
</dbReference>
<dbReference type="Gene3D" id="3.30.950.10">
    <property type="entry name" value="Methyltransferase, Cobalt-precorrin-4 Transmethylase, Domain 2"/>
    <property type="match status" value="1"/>
</dbReference>
<dbReference type="GO" id="GO:0043819">
    <property type="term" value="F:precorrin-6A synthase (deacetylating) activity"/>
    <property type="evidence" value="ECO:0007669"/>
    <property type="project" value="UniProtKB-EC"/>
</dbReference>
<dbReference type="RefSeq" id="WP_211350798.1">
    <property type="nucleotide sequence ID" value="NZ_JBHMDG010000030.1"/>
</dbReference>
<gene>
    <name evidence="8" type="primary">cobF</name>
    <name evidence="8" type="ORF">ACFFRI_19505</name>
</gene>
<evidence type="ECO:0000256" key="5">
    <source>
        <dbReference type="ARBA" id="ARBA00022691"/>
    </source>
</evidence>
<comment type="pathway">
    <text evidence="1">Cofactor biosynthesis; adenosylcobalamin biosynthesis.</text>
</comment>
<evidence type="ECO:0000259" key="7">
    <source>
        <dbReference type="Pfam" id="PF00590"/>
    </source>
</evidence>
<evidence type="ECO:0000313" key="9">
    <source>
        <dbReference type="Proteomes" id="UP001589750"/>
    </source>
</evidence>
<sequence>MAESAWVSTSSTTEGSTTEGSVIEPVEIRKRVRVIGVGPGDPDQVTVEALHAMRGVAFFVVSDKSPRGGMPDPLVAARGRLLERHLDHEPVVVRIEDPARERRPERTGTQQEYAAAVEAWHDARSAAYEEALLAHEGDAGFLVWGDPAFYDSTIRILERVARRGRLDLDLDVIPGVSSLQLLAARHRIVLHEVGEPLHVTTGRRLREAVESGQDNVVVMLNRLIELDGLEDWQIWWGANLGTASEELVAGRVGDVLGAIDAARERARDAAGWVMDVYLLRRA</sequence>
<feature type="region of interest" description="Disordered" evidence="6">
    <location>
        <begin position="1"/>
        <end position="21"/>
    </location>
</feature>
<evidence type="ECO:0000256" key="1">
    <source>
        <dbReference type="ARBA" id="ARBA00004953"/>
    </source>
</evidence>
<keyword evidence="9" id="KW-1185">Reference proteome</keyword>
<dbReference type="InterPro" id="IPR014777">
    <property type="entry name" value="4pyrrole_Mease_sub1"/>
</dbReference>
<comment type="caution">
    <text evidence="8">The sequence shown here is derived from an EMBL/GenBank/DDBJ whole genome shotgun (WGS) entry which is preliminary data.</text>
</comment>
<dbReference type="EC" id="2.1.1.152" evidence="8"/>
<dbReference type="CDD" id="cd11643">
    <property type="entry name" value="Precorrin-6A-synthase"/>
    <property type="match status" value="1"/>
</dbReference>
<feature type="compositionally biased region" description="Low complexity" evidence="6">
    <location>
        <begin position="8"/>
        <end position="21"/>
    </location>
</feature>
<evidence type="ECO:0000256" key="4">
    <source>
        <dbReference type="ARBA" id="ARBA00022679"/>
    </source>
</evidence>
<name>A0ABV5KES8_9ACTN</name>
<dbReference type="InterPro" id="IPR000878">
    <property type="entry name" value="4pyrrol_Mease"/>
</dbReference>
<accession>A0ABV5KES8</accession>
<dbReference type="Pfam" id="PF00590">
    <property type="entry name" value="TP_methylase"/>
    <property type="match status" value="1"/>
</dbReference>
<dbReference type="PANTHER" id="PTHR43467">
    <property type="entry name" value="COBALT-PRECORRIN-2 C(20)-METHYLTRANSFERASE"/>
    <property type="match status" value="1"/>
</dbReference>